<keyword evidence="5" id="KW-0597">Phosphoprotein</keyword>
<keyword evidence="11 14" id="KW-1133">Transmembrane helix</keyword>
<comment type="caution">
    <text evidence="17">The sequence shown here is derived from an EMBL/GenBank/DDBJ whole genome shotgun (WGS) entry which is preliminary data.</text>
</comment>
<evidence type="ECO:0000313" key="17">
    <source>
        <dbReference type="EMBL" id="MBM7592089.1"/>
    </source>
</evidence>
<evidence type="ECO:0000256" key="11">
    <source>
        <dbReference type="ARBA" id="ARBA00022989"/>
    </source>
</evidence>
<dbReference type="CDD" id="cd00082">
    <property type="entry name" value="HisKA"/>
    <property type="match status" value="1"/>
</dbReference>
<evidence type="ECO:0000259" key="15">
    <source>
        <dbReference type="PROSITE" id="PS50109"/>
    </source>
</evidence>
<dbReference type="SUPFAM" id="SSF47384">
    <property type="entry name" value="Homodimeric domain of signal transducing histidine kinase"/>
    <property type="match status" value="1"/>
</dbReference>
<keyword evidence="7 14" id="KW-0812">Transmembrane</keyword>
<dbReference type="Gene3D" id="6.10.340.10">
    <property type="match status" value="1"/>
</dbReference>
<evidence type="ECO:0000256" key="14">
    <source>
        <dbReference type="SAM" id="Phobius"/>
    </source>
</evidence>
<feature type="transmembrane region" description="Helical" evidence="14">
    <location>
        <begin position="12"/>
        <end position="37"/>
    </location>
</feature>
<evidence type="ECO:0000256" key="1">
    <source>
        <dbReference type="ARBA" id="ARBA00000085"/>
    </source>
</evidence>
<keyword evidence="10" id="KW-0067">ATP-binding</keyword>
<dbReference type="SUPFAM" id="SSF55874">
    <property type="entry name" value="ATPase domain of HSP90 chaperone/DNA topoisomerase II/histidine kinase"/>
    <property type="match status" value="1"/>
</dbReference>
<keyword evidence="4" id="KW-1003">Cell membrane</keyword>
<accession>A0A938Y1A8</accession>
<dbReference type="Pfam" id="PF00512">
    <property type="entry name" value="HisKA"/>
    <property type="match status" value="1"/>
</dbReference>
<keyword evidence="9 17" id="KW-0418">Kinase</keyword>
<evidence type="ECO:0000256" key="9">
    <source>
        <dbReference type="ARBA" id="ARBA00022777"/>
    </source>
</evidence>
<dbReference type="PROSITE" id="PS50109">
    <property type="entry name" value="HIS_KIN"/>
    <property type="match status" value="1"/>
</dbReference>
<gene>
    <name evidence="17" type="ORF">JOD01_003741</name>
</gene>
<dbReference type="InterPro" id="IPR003661">
    <property type="entry name" value="HisK_dim/P_dom"/>
</dbReference>
<keyword evidence="6 17" id="KW-0808">Transferase</keyword>
<organism evidence="17 18">
    <name type="scientific">Brevibacillus fulvus</name>
    <dbReference type="NCBI Taxonomy" id="1125967"/>
    <lineage>
        <taxon>Bacteria</taxon>
        <taxon>Bacillati</taxon>
        <taxon>Bacillota</taxon>
        <taxon>Bacilli</taxon>
        <taxon>Bacillales</taxon>
        <taxon>Paenibacillaceae</taxon>
        <taxon>Brevibacillus</taxon>
    </lineage>
</organism>
<dbReference type="Pfam" id="PF02518">
    <property type="entry name" value="HATPase_c"/>
    <property type="match status" value="1"/>
</dbReference>
<dbReference type="PANTHER" id="PTHR45436:SF5">
    <property type="entry name" value="SENSOR HISTIDINE KINASE TRCS"/>
    <property type="match status" value="1"/>
</dbReference>
<comment type="subcellular location">
    <subcellularLocation>
        <location evidence="2">Cell membrane</location>
        <topology evidence="2">Multi-pass membrane protein</topology>
    </subcellularLocation>
</comment>
<dbReference type="SMART" id="SM00387">
    <property type="entry name" value="HATPase_c"/>
    <property type="match status" value="1"/>
</dbReference>
<dbReference type="InterPro" id="IPR036890">
    <property type="entry name" value="HATPase_C_sf"/>
</dbReference>
<dbReference type="GO" id="GO:0000155">
    <property type="term" value="F:phosphorelay sensor kinase activity"/>
    <property type="evidence" value="ECO:0007669"/>
    <property type="project" value="InterPro"/>
</dbReference>
<dbReference type="SMART" id="SM00388">
    <property type="entry name" value="HisKA"/>
    <property type="match status" value="1"/>
</dbReference>
<dbReference type="EMBL" id="JAFBEB010000019">
    <property type="protein sequence ID" value="MBM7592089.1"/>
    <property type="molecule type" value="Genomic_DNA"/>
</dbReference>
<protein>
    <recommendedName>
        <fullName evidence="3">histidine kinase</fullName>
        <ecNumber evidence="3">2.7.13.3</ecNumber>
    </recommendedName>
</protein>
<dbReference type="FunFam" id="1.10.287.130:FF:000001">
    <property type="entry name" value="Two-component sensor histidine kinase"/>
    <property type="match status" value="1"/>
</dbReference>
<name>A0A938Y1A8_9BACL</name>
<evidence type="ECO:0000256" key="6">
    <source>
        <dbReference type="ARBA" id="ARBA00022679"/>
    </source>
</evidence>
<dbReference type="SMART" id="SM00304">
    <property type="entry name" value="HAMP"/>
    <property type="match status" value="1"/>
</dbReference>
<feature type="transmembrane region" description="Helical" evidence="14">
    <location>
        <begin position="154"/>
        <end position="177"/>
    </location>
</feature>
<evidence type="ECO:0000256" key="10">
    <source>
        <dbReference type="ARBA" id="ARBA00022840"/>
    </source>
</evidence>
<proteinExistence type="predicted"/>
<dbReference type="Gene3D" id="3.30.565.10">
    <property type="entry name" value="Histidine kinase-like ATPase, C-terminal domain"/>
    <property type="match status" value="1"/>
</dbReference>
<evidence type="ECO:0000256" key="3">
    <source>
        <dbReference type="ARBA" id="ARBA00012438"/>
    </source>
</evidence>
<keyword evidence="8" id="KW-0547">Nucleotide-binding</keyword>
<keyword evidence="18" id="KW-1185">Reference proteome</keyword>
<evidence type="ECO:0000256" key="13">
    <source>
        <dbReference type="ARBA" id="ARBA00023136"/>
    </source>
</evidence>
<comment type="catalytic activity">
    <reaction evidence="1">
        <text>ATP + protein L-histidine = ADP + protein N-phospho-L-histidine.</text>
        <dbReference type="EC" id="2.7.13.3"/>
    </reaction>
</comment>
<keyword evidence="12" id="KW-0902">Two-component regulatory system</keyword>
<evidence type="ECO:0000256" key="8">
    <source>
        <dbReference type="ARBA" id="ARBA00022741"/>
    </source>
</evidence>
<dbReference type="AlphaFoldDB" id="A0A938Y1A8"/>
<dbReference type="CDD" id="cd00075">
    <property type="entry name" value="HATPase"/>
    <property type="match status" value="1"/>
</dbReference>
<dbReference type="CDD" id="cd06225">
    <property type="entry name" value="HAMP"/>
    <property type="match status" value="1"/>
</dbReference>
<dbReference type="RefSeq" id="WP_204519736.1">
    <property type="nucleotide sequence ID" value="NZ_BAABIN010000008.1"/>
</dbReference>
<dbReference type="InterPro" id="IPR005467">
    <property type="entry name" value="His_kinase_dom"/>
</dbReference>
<sequence length="461" mass="52129">MKIFGRFQRLSIKWRLTILFVILMVVLLVAFNMFLLWNMMKVLSQHEQRLLQQKAKAIGADLSTEIVEESYLNPDYLTRLLTNYTDSNQAILLLDINGTKLASVTGAGWEQNPWSADEADAIIYRTKIHLPVTASDIWLLIAERKEPLDSFIRILFINLFLASFGALLLSGFGGYAMTKLGLKPLDRLVVHIRDMNAHQLSARMSDSHVAAELGELVSAFNSLLDRVEESMKRQQQFVADASHELKTPLTIIDGYVRLLQRWGKHTSEVREEALAAIQQECGRLSRLIQDLLILAKVQRAPFAIQNIEIQSLVPVLQEVKQAWGSVFPHHIELTVQWREPLLVAIDRERIRQLLDILLDNAKKYTEKGSVSVYAYTERDVVCIDVEDTGIGIPQEELPHVFDRFYRVDKARGRSNGGSGLGLAIAQSIVQLHRGHISIKRTVTGGTKVHVTLPSAQLNEQE</sequence>
<dbReference type="PROSITE" id="PS50885">
    <property type="entry name" value="HAMP"/>
    <property type="match status" value="1"/>
</dbReference>
<evidence type="ECO:0000256" key="7">
    <source>
        <dbReference type="ARBA" id="ARBA00022692"/>
    </source>
</evidence>
<dbReference type="Proteomes" id="UP000717624">
    <property type="component" value="Unassembled WGS sequence"/>
</dbReference>
<dbReference type="FunFam" id="3.30.565.10:FF:000006">
    <property type="entry name" value="Sensor histidine kinase WalK"/>
    <property type="match status" value="1"/>
</dbReference>
<dbReference type="Gene3D" id="1.10.287.130">
    <property type="match status" value="1"/>
</dbReference>
<evidence type="ECO:0000256" key="4">
    <source>
        <dbReference type="ARBA" id="ARBA00022475"/>
    </source>
</evidence>
<dbReference type="InterPro" id="IPR004358">
    <property type="entry name" value="Sig_transdc_His_kin-like_C"/>
</dbReference>
<evidence type="ECO:0000313" key="18">
    <source>
        <dbReference type="Proteomes" id="UP000717624"/>
    </source>
</evidence>
<dbReference type="PRINTS" id="PR00344">
    <property type="entry name" value="BCTRLSENSOR"/>
</dbReference>
<dbReference type="PANTHER" id="PTHR45436">
    <property type="entry name" value="SENSOR HISTIDINE KINASE YKOH"/>
    <property type="match status" value="1"/>
</dbReference>
<feature type="domain" description="Histidine kinase" evidence="15">
    <location>
        <begin position="240"/>
        <end position="456"/>
    </location>
</feature>
<reference evidence="17" key="1">
    <citation type="submission" date="2021-01" db="EMBL/GenBank/DDBJ databases">
        <title>Genomic Encyclopedia of Type Strains, Phase IV (KMG-IV): sequencing the most valuable type-strain genomes for metagenomic binning, comparative biology and taxonomic classification.</title>
        <authorList>
            <person name="Goeker M."/>
        </authorList>
    </citation>
    <scope>NUCLEOTIDE SEQUENCE</scope>
    <source>
        <strain evidence="17">DSM 25523</strain>
    </source>
</reference>
<dbReference type="InterPro" id="IPR050428">
    <property type="entry name" value="TCS_sensor_his_kinase"/>
</dbReference>
<evidence type="ECO:0000256" key="2">
    <source>
        <dbReference type="ARBA" id="ARBA00004651"/>
    </source>
</evidence>
<dbReference type="GO" id="GO:0005524">
    <property type="term" value="F:ATP binding"/>
    <property type="evidence" value="ECO:0007669"/>
    <property type="project" value="UniProtKB-KW"/>
</dbReference>
<evidence type="ECO:0000256" key="12">
    <source>
        <dbReference type="ARBA" id="ARBA00023012"/>
    </source>
</evidence>
<evidence type="ECO:0000259" key="16">
    <source>
        <dbReference type="PROSITE" id="PS50885"/>
    </source>
</evidence>
<dbReference type="InterPro" id="IPR003660">
    <property type="entry name" value="HAMP_dom"/>
</dbReference>
<dbReference type="InterPro" id="IPR036097">
    <property type="entry name" value="HisK_dim/P_sf"/>
</dbReference>
<keyword evidence="13 14" id="KW-0472">Membrane</keyword>
<evidence type="ECO:0000256" key="5">
    <source>
        <dbReference type="ARBA" id="ARBA00022553"/>
    </source>
</evidence>
<dbReference type="InterPro" id="IPR003594">
    <property type="entry name" value="HATPase_dom"/>
</dbReference>
<dbReference type="GO" id="GO:0005886">
    <property type="term" value="C:plasma membrane"/>
    <property type="evidence" value="ECO:0007669"/>
    <property type="project" value="UniProtKB-SubCell"/>
</dbReference>
<dbReference type="Pfam" id="PF00672">
    <property type="entry name" value="HAMP"/>
    <property type="match status" value="1"/>
</dbReference>
<dbReference type="EC" id="2.7.13.3" evidence="3"/>
<feature type="domain" description="HAMP" evidence="16">
    <location>
        <begin position="179"/>
        <end position="232"/>
    </location>
</feature>